<name>A0AAW4Q1I8_RALPI</name>
<comment type="caution">
    <text evidence="1">The sequence shown here is derived from an EMBL/GenBank/DDBJ whole genome shotgun (WGS) entry which is preliminary data.</text>
</comment>
<evidence type="ECO:0000313" key="1">
    <source>
        <dbReference type="EMBL" id="MBX3888471.1"/>
    </source>
</evidence>
<accession>A0AAW4Q1I8</accession>
<dbReference type="RefSeq" id="WP_165835765.1">
    <property type="nucleotide sequence ID" value="NZ_JACBXL010000002.1"/>
</dbReference>
<reference evidence="1" key="1">
    <citation type="submission" date="2018-06" db="EMBL/GenBank/DDBJ databases">
        <authorList>
            <person name="O'Rourke A."/>
        </authorList>
    </citation>
    <scope>NUCLEOTIDE SEQUENCE</scope>
    <source>
        <strain evidence="1">132550021-3</strain>
    </source>
</reference>
<dbReference type="AlphaFoldDB" id="A0AAW4Q1I8"/>
<sequence length="90" mass="9764">MIIGQRQKPCGLVVMLTEARRDACGGQINAGAPARKMGVSTVNAGEKPLDSAIISGFRPDFCTMEAERLNAIQNTLADLKSRADDLRRYL</sequence>
<dbReference type="Proteomes" id="UP001199322">
    <property type="component" value="Unassembled WGS sequence"/>
</dbReference>
<gene>
    <name evidence="1" type="ORF">DEE74_01160</name>
</gene>
<protein>
    <submittedName>
        <fullName evidence="1">Uncharacterized protein</fullName>
    </submittedName>
</protein>
<proteinExistence type="predicted"/>
<dbReference type="EMBL" id="QGBI01000002">
    <property type="protein sequence ID" value="MBX3888471.1"/>
    <property type="molecule type" value="Genomic_DNA"/>
</dbReference>
<evidence type="ECO:0000313" key="2">
    <source>
        <dbReference type="Proteomes" id="UP001199322"/>
    </source>
</evidence>
<organism evidence="1 2">
    <name type="scientific">Ralstonia pickettii</name>
    <name type="common">Burkholderia pickettii</name>
    <dbReference type="NCBI Taxonomy" id="329"/>
    <lineage>
        <taxon>Bacteria</taxon>
        <taxon>Pseudomonadati</taxon>
        <taxon>Pseudomonadota</taxon>
        <taxon>Betaproteobacteria</taxon>
        <taxon>Burkholderiales</taxon>
        <taxon>Burkholderiaceae</taxon>
        <taxon>Ralstonia</taxon>
    </lineage>
</organism>